<name>A0A0V0YUW5_TRIBR</name>
<accession>A0A0V0YUW5</accession>
<reference evidence="1 2" key="1">
    <citation type="submission" date="2015-01" db="EMBL/GenBank/DDBJ databases">
        <title>Evolution of Trichinella species and genotypes.</title>
        <authorList>
            <person name="Korhonen P.K."/>
            <person name="Edoardo P."/>
            <person name="Giuseppe L.R."/>
            <person name="Gasser R.B."/>
        </authorList>
    </citation>
    <scope>NUCLEOTIDE SEQUENCE [LARGE SCALE GENOMIC DNA]</scope>
    <source>
        <strain evidence="1">ISS120</strain>
    </source>
</reference>
<dbReference type="EMBL" id="JYDI01006033">
    <property type="protein sequence ID" value="KRY03969.1"/>
    <property type="molecule type" value="Genomic_DNA"/>
</dbReference>
<evidence type="ECO:0000313" key="2">
    <source>
        <dbReference type="Proteomes" id="UP000054653"/>
    </source>
</evidence>
<keyword evidence="2" id="KW-1185">Reference proteome</keyword>
<organism evidence="1 2">
    <name type="scientific">Trichinella britovi</name>
    <name type="common">Parasitic roundworm</name>
    <dbReference type="NCBI Taxonomy" id="45882"/>
    <lineage>
        <taxon>Eukaryota</taxon>
        <taxon>Metazoa</taxon>
        <taxon>Ecdysozoa</taxon>
        <taxon>Nematoda</taxon>
        <taxon>Enoplea</taxon>
        <taxon>Dorylaimia</taxon>
        <taxon>Trichinellida</taxon>
        <taxon>Trichinellidae</taxon>
        <taxon>Trichinella</taxon>
    </lineage>
</organism>
<dbReference type="Proteomes" id="UP000054653">
    <property type="component" value="Unassembled WGS sequence"/>
</dbReference>
<evidence type="ECO:0000313" key="1">
    <source>
        <dbReference type="EMBL" id="KRY03969.1"/>
    </source>
</evidence>
<sequence>MKDSVFHSSSTNYPYKGVSSSVILFQPKRRLLISAHETFST</sequence>
<comment type="caution">
    <text evidence="1">The sequence shown here is derived from an EMBL/GenBank/DDBJ whole genome shotgun (WGS) entry which is preliminary data.</text>
</comment>
<dbReference type="AlphaFoldDB" id="A0A0V0YUW5"/>
<proteinExistence type="predicted"/>
<protein>
    <submittedName>
        <fullName evidence="1">Uncharacterized protein</fullName>
    </submittedName>
</protein>
<gene>
    <name evidence="1" type="ORF">T03_5754</name>
</gene>